<evidence type="ECO:0000256" key="1">
    <source>
        <dbReference type="SAM" id="Phobius"/>
    </source>
</evidence>
<dbReference type="InterPro" id="IPR038747">
    <property type="entry name" value="Stannin"/>
</dbReference>
<protein>
    <submittedName>
        <fullName evidence="3">Stannin</fullName>
    </submittedName>
</protein>
<keyword evidence="1" id="KW-0812">Transmembrane</keyword>
<feature type="domain" description="Stannin transmembrane" evidence="2">
    <location>
        <begin position="4"/>
        <end position="33"/>
    </location>
</feature>
<dbReference type="Ensembl" id="ENSEBUT00000006880.1">
    <property type="protein sequence ID" value="ENSEBUP00000006424.1"/>
    <property type="gene ID" value="ENSEBUG00000004257.1"/>
</dbReference>
<keyword evidence="4" id="KW-1185">Reference proteome</keyword>
<reference evidence="3" key="1">
    <citation type="submission" date="2025-08" db="UniProtKB">
        <authorList>
            <consortium name="Ensembl"/>
        </authorList>
    </citation>
    <scope>IDENTIFICATION</scope>
</reference>
<dbReference type="PANTHER" id="PTHR28564:SF1">
    <property type="entry name" value="STANNIN"/>
    <property type="match status" value="1"/>
</dbReference>
<evidence type="ECO:0000313" key="4">
    <source>
        <dbReference type="Proteomes" id="UP000694388"/>
    </source>
</evidence>
<dbReference type="Pfam" id="PF09049">
    <property type="entry name" value="SNN_transmemb"/>
    <property type="match status" value="1"/>
</dbReference>
<dbReference type="AlphaFoldDB" id="A0A8C4NEA4"/>
<dbReference type="OMA" id="PCMERKA"/>
<feature type="transmembrane region" description="Helical" evidence="1">
    <location>
        <begin position="12"/>
        <end position="36"/>
    </location>
</feature>
<evidence type="ECO:0000259" key="2">
    <source>
        <dbReference type="Pfam" id="PF09049"/>
    </source>
</evidence>
<organism evidence="3 4">
    <name type="scientific">Eptatretus burgeri</name>
    <name type="common">Inshore hagfish</name>
    <dbReference type="NCBI Taxonomy" id="7764"/>
    <lineage>
        <taxon>Eukaryota</taxon>
        <taxon>Metazoa</taxon>
        <taxon>Chordata</taxon>
        <taxon>Craniata</taxon>
        <taxon>Vertebrata</taxon>
        <taxon>Cyclostomata</taxon>
        <taxon>Myxini</taxon>
        <taxon>Myxiniformes</taxon>
        <taxon>Myxinidae</taxon>
        <taxon>Eptatretinae</taxon>
        <taxon>Eptatretus</taxon>
    </lineage>
</organism>
<proteinExistence type="predicted"/>
<reference evidence="3" key="2">
    <citation type="submission" date="2025-09" db="UniProtKB">
        <authorList>
            <consortium name="Ensembl"/>
        </authorList>
    </citation>
    <scope>IDENTIFICATION</scope>
</reference>
<dbReference type="Proteomes" id="UP000694388">
    <property type="component" value="Unplaced"/>
</dbReference>
<dbReference type="InterPro" id="IPR015135">
    <property type="entry name" value="SNN_transmemb"/>
</dbReference>
<keyword evidence="1" id="KW-1133">Transmembrane helix</keyword>
<dbReference type="InterPro" id="IPR027435">
    <property type="entry name" value="Stannin_sf"/>
</dbReference>
<evidence type="ECO:0000313" key="3">
    <source>
        <dbReference type="Ensembl" id="ENSEBUP00000006424.1"/>
    </source>
</evidence>
<sequence length="85" mass="9096">MTTLDHSPTTGIVTVIVIMMAVAALGTLLLGCWCCLRIWQGTPTPEDEESIVGDGVRKDPFLLQQLGAKPLLFVPLPLPGHSSVQ</sequence>
<dbReference type="GeneTree" id="ENSGT00390000009447"/>
<dbReference type="PANTHER" id="PTHR28564">
    <property type="entry name" value="STANNIN"/>
    <property type="match status" value="1"/>
</dbReference>
<dbReference type="Gene3D" id="4.10.280.20">
    <property type="entry name" value="membrane protein stannin"/>
    <property type="match status" value="1"/>
</dbReference>
<name>A0A8C4NEA4_EPTBU</name>
<dbReference type="GO" id="GO:0005741">
    <property type="term" value="C:mitochondrial outer membrane"/>
    <property type="evidence" value="ECO:0007669"/>
    <property type="project" value="InterPro"/>
</dbReference>
<keyword evidence="1" id="KW-0472">Membrane</keyword>
<accession>A0A8C4NEA4</accession>